<protein>
    <submittedName>
        <fullName evidence="2">Uncharacterized protein</fullName>
    </submittedName>
</protein>
<keyword evidence="1" id="KW-0472">Membrane</keyword>
<evidence type="ECO:0000256" key="1">
    <source>
        <dbReference type="SAM" id="Phobius"/>
    </source>
</evidence>
<dbReference type="Pfam" id="PF19942">
    <property type="entry name" value="DUF6404"/>
    <property type="match status" value="1"/>
</dbReference>
<evidence type="ECO:0000313" key="3">
    <source>
        <dbReference type="Proteomes" id="UP000070529"/>
    </source>
</evidence>
<dbReference type="EMBL" id="LNTY01000032">
    <property type="protein sequence ID" value="KXF81940.1"/>
    <property type="molecule type" value="Genomic_DNA"/>
</dbReference>
<dbReference type="InterPro" id="IPR045644">
    <property type="entry name" value="DUF6404"/>
</dbReference>
<keyword evidence="1" id="KW-1133">Transmembrane helix</keyword>
<comment type="caution">
    <text evidence="2">The sequence shown here is derived from an EMBL/GenBank/DDBJ whole genome shotgun (WGS) entry which is preliminary data.</text>
</comment>
<dbReference type="AlphaFoldDB" id="A0A135I914"/>
<evidence type="ECO:0000313" key="2">
    <source>
        <dbReference type="EMBL" id="KXF81940.1"/>
    </source>
</evidence>
<reference evidence="2 3" key="1">
    <citation type="submission" date="2015-11" db="EMBL/GenBank/DDBJ databases">
        <title>Genomic Taxonomy of the Vibrionaceae.</title>
        <authorList>
            <person name="Gomez-Gil B."/>
            <person name="Enciso-Ibarra J."/>
        </authorList>
    </citation>
    <scope>NUCLEOTIDE SEQUENCE [LARGE SCALE GENOMIC DNA]</scope>
    <source>
        <strain evidence="2 3">CAIM 912</strain>
    </source>
</reference>
<accession>A0A135I914</accession>
<sequence>MDYDKKLELALKELNAKGNNISDVNLKYAKTLMRFGFRLPPPHYQSFWCNLVSSGSSFGVIWGALMWFMLWEPAGKTFVECLTLMVMGGALFGLLNASFYRLRRKRLGLSTWNELGK</sequence>
<proteinExistence type="predicted"/>
<name>A0A135I914_9GAMM</name>
<keyword evidence="3" id="KW-1185">Reference proteome</keyword>
<gene>
    <name evidence="2" type="ORF">ATN88_18420</name>
</gene>
<organism evidence="2 3">
    <name type="scientific">Enterovibrio coralii</name>
    <dbReference type="NCBI Taxonomy" id="294935"/>
    <lineage>
        <taxon>Bacteria</taxon>
        <taxon>Pseudomonadati</taxon>
        <taxon>Pseudomonadota</taxon>
        <taxon>Gammaproteobacteria</taxon>
        <taxon>Vibrionales</taxon>
        <taxon>Vibrionaceae</taxon>
        <taxon>Enterovibrio</taxon>
    </lineage>
</organism>
<keyword evidence="1" id="KW-0812">Transmembrane</keyword>
<dbReference type="STRING" id="294935.ATN88_18420"/>
<feature type="transmembrane region" description="Helical" evidence="1">
    <location>
        <begin position="47"/>
        <end position="70"/>
    </location>
</feature>
<feature type="transmembrane region" description="Helical" evidence="1">
    <location>
        <begin position="82"/>
        <end position="100"/>
    </location>
</feature>
<dbReference type="Proteomes" id="UP000070529">
    <property type="component" value="Unassembled WGS sequence"/>
</dbReference>
<dbReference type="RefSeq" id="WP_067415038.1">
    <property type="nucleotide sequence ID" value="NZ_LNTY01000032.1"/>
</dbReference>
<dbReference type="OrthoDB" id="7870117at2"/>